<gene>
    <name evidence="2" type="ORF">JRG66_01770</name>
</gene>
<dbReference type="EMBL" id="CP069620">
    <property type="protein sequence ID" value="UZH56749.1"/>
    <property type="molecule type" value="Genomic_DNA"/>
</dbReference>
<sequence length="277" mass="32165">MPLFYWSERKFASKEKENYGDLLSNYIVEKISGRPVKWVHPKKQSWYKWDKRNYLVIGSILHHATKDSIVWGSGIIDQKHKIAKADFRAVRGPRTREYLLNLGYKCPEVFGDPALLLPRYLSPQKKKKWRIGFIPHYLDFKEVKEAYRYEEEITVIDMMTLDVEAVTKQITECQLTISSSLHGLIISHAYNIPSVWVEFSGKLFGNGIKFIDYFESVALENTTPKKLEIKKSIEELEVLGKYDATLPTGNNIKELQQGLLNSFPLEIINKLNEGQDY</sequence>
<dbReference type="Proteomes" id="UP001163981">
    <property type="component" value="Chromosome"/>
</dbReference>
<dbReference type="InterPro" id="IPR007345">
    <property type="entry name" value="Polysacch_pyruvyl_Trfase"/>
</dbReference>
<organism evidence="2 3">
    <name type="scientific">Salinimicrobium tongyeongense</name>
    <dbReference type="NCBI Taxonomy" id="2809707"/>
    <lineage>
        <taxon>Bacteria</taxon>
        <taxon>Pseudomonadati</taxon>
        <taxon>Bacteroidota</taxon>
        <taxon>Flavobacteriia</taxon>
        <taxon>Flavobacteriales</taxon>
        <taxon>Flavobacteriaceae</taxon>
        <taxon>Salinimicrobium</taxon>
    </lineage>
</organism>
<name>A0ABY6NV00_9FLAO</name>
<feature type="domain" description="Polysaccharide pyruvyl transferase" evidence="1">
    <location>
        <begin position="46"/>
        <end position="198"/>
    </location>
</feature>
<protein>
    <submittedName>
        <fullName evidence="2">Polysaccharide pyruvyl transferase family protein</fullName>
    </submittedName>
</protein>
<evidence type="ECO:0000313" key="2">
    <source>
        <dbReference type="EMBL" id="UZH56749.1"/>
    </source>
</evidence>
<keyword evidence="3" id="KW-1185">Reference proteome</keyword>
<evidence type="ECO:0000313" key="3">
    <source>
        <dbReference type="Proteomes" id="UP001163981"/>
    </source>
</evidence>
<reference evidence="2" key="1">
    <citation type="submission" date="2021-02" db="EMBL/GenBank/DDBJ databases">
        <title>Salinimicrobium sp. nov. isolated from seawater in Tongyeong, Republic of Korea.</title>
        <authorList>
            <person name="Lee S.-J."/>
        </authorList>
    </citation>
    <scope>NUCLEOTIDE SEQUENCE</scope>
    <source>
        <strain evidence="2">HN-2-9-2</strain>
    </source>
</reference>
<dbReference type="GO" id="GO:0016740">
    <property type="term" value="F:transferase activity"/>
    <property type="evidence" value="ECO:0007669"/>
    <property type="project" value="UniProtKB-KW"/>
</dbReference>
<dbReference type="Pfam" id="PF04230">
    <property type="entry name" value="PS_pyruv_trans"/>
    <property type="match status" value="1"/>
</dbReference>
<proteinExistence type="predicted"/>
<accession>A0ABY6NV00</accession>
<evidence type="ECO:0000259" key="1">
    <source>
        <dbReference type="Pfam" id="PF04230"/>
    </source>
</evidence>
<keyword evidence="2" id="KW-0808">Transferase</keyword>